<proteinExistence type="predicted"/>
<sequence length="99" mass="11019">MQAAIIQTCTLFDLAVWLAMVGAPVLRPASSCARGTNSSQRFSTYHPTALVGVLWFAWVRQWASSGCGWEASFESRLNFALAFRNSQSEHLQHVVPFSR</sequence>
<evidence type="ECO:0000313" key="2">
    <source>
        <dbReference type="Proteomes" id="UP000626109"/>
    </source>
</evidence>
<dbReference type="AlphaFoldDB" id="A0A813J7D2"/>
<dbReference type="Proteomes" id="UP000626109">
    <property type="component" value="Unassembled WGS sequence"/>
</dbReference>
<name>A0A813J7D2_POLGL</name>
<gene>
    <name evidence="1" type="ORF">PGLA2088_LOCUS19311</name>
</gene>
<organism evidence="1 2">
    <name type="scientific">Polarella glacialis</name>
    <name type="common">Dinoflagellate</name>
    <dbReference type="NCBI Taxonomy" id="89957"/>
    <lineage>
        <taxon>Eukaryota</taxon>
        <taxon>Sar</taxon>
        <taxon>Alveolata</taxon>
        <taxon>Dinophyceae</taxon>
        <taxon>Suessiales</taxon>
        <taxon>Suessiaceae</taxon>
        <taxon>Polarella</taxon>
    </lineage>
</organism>
<dbReference type="EMBL" id="CAJNNW010025016">
    <property type="protein sequence ID" value="CAE8675255.1"/>
    <property type="molecule type" value="Genomic_DNA"/>
</dbReference>
<evidence type="ECO:0000313" key="1">
    <source>
        <dbReference type="EMBL" id="CAE8675255.1"/>
    </source>
</evidence>
<accession>A0A813J7D2</accession>
<reference evidence="1" key="1">
    <citation type="submission" date="2021-02" db="EMBL/GenBank/DDBJ databases">
        <authorList>
            <person name="Dougan E. K."/>
            <person name="Rhodes N."/>
            <person name="Thang M."/>
            <person name="Chan C."/>
        </authorList>
    </citation>
    <scope>NUCLEOTIDE SEQUENCE</scope>
</reference>
<protein>
    <submittedName>
        <fullName evidence="1">Uncharacterized protein</fullName>
    </submittedName>
</protein>
<comment type="caution">
    <text evidence="1">The sequence shown here is derived from an EMBL/GenBank/DDBJ whole genome shotgun (WGS) entry which is preliminary data.</text>
</comment>